<comment type="caution">
    <text evidence="1">The sequence shown here is derived from an EMBL/GenBank/DDBJ whole genome shotgun (WGS) entry which is preliminary data.</text>
</comment>
<gene>
    <name evidence="1" type="ORF">ACJ72_03457</name>
</gene>
<evidence type="ECO:0000313" key="1">
    <source>
        <dbReference type="EMBL" id="OAX82188.1"/>
    </source>
</evidence>
<dbReference type="EMBL" id="LGUA01000342">
    <property type="protein sequence ID" value="OAX82188.1"/>
    <property type="molecule type" value="Genomic_DNA"/>
</dbReference>
<organism evidence="1 2">
    <name type="scientific">Emergomyces africanus</name>
    <dbReference type="NCBI Taxonomy" id="1955775"/>
    <lineage>
        <taxon>Eukaryota</taxon>
        <taxon>Fungi</taxon>
        <taxon>Dikarya</taxon>
        <taxon>Ascomycota</taxon>
        <taxon>Pezizomycotina</taxon>
        <taxon>Eurotiomycetes</taxon>
        <taxon>Eurotiomycetidae</taxon>
        <taxon>Onygenales</taxon>
        <taxon>Ajellomycetaceae</taxon>
        <taxon>Emergomyces</taxon>
    </lineage>
</organism>
<keyword evidence="2" id="KW-1185">Reference proteome</keyword>
<sequence length="96" mass="10762">MTIRGGSSGSPMHYRQIHQKRVLARMKPMADYGNEVNVMELMSHVYLSNEDLVTERRFLGIHAPVRAFSPDFIGHPPQCELGDAAAELNFATSTPY</sequence>
<name>A0A1B7NZI5_9EURO</name>
<dbReference type="Proteomes" id="UP000091918">
    <property type="component" value="Unassembled WGS sequence"/>
</dbReference>
<evidence type="ECO:0000313" key="2">
    <source>
        <dbReference type="Proteomes" id="UP000091918"/>
    </source>
</evidence>
<proteinExistence type="predicted"/>
<dbReference type="AlphaFoldDB" id="A0A1B7NZI5"/>
<reference evidence="1 2" key="1">
    <citation type="submission" date="2015-07" db="EMBL/GenBank/DDBJ databases">
        <title>Emmonsia species relationships and genome sequence.</title>
        <authorList>
            <person name="Cuomo C.A."/>
            <person name="Schwartz I.S."/>
            <person name="Kenyon C."/>
            <person name="de Hoog G.S."/>
            <person name="Govender N.P."/>
            <person name="Botha A."/>
            <person name="Moreno L."/>
            <person name="de Vries M."/>
            <person name="Munoz J.F."/>
            <person name="Stielow J.B."/>
        </authorList>
    </citation>
    <scope>NUCLEOTIDE SEQUENCE [LARGE SCALE GENOMIC DNA]</scope>
    <source>
        <strain evidence="1 2">CBS 136260</strain>
    </source>
</reference>
<protein>
    <submittedName>
        <fullName evidence="1">Uncharacterized protein</fullName>
    </submittedName>
</protein>
<accession>A0A1B7NZI5</accession>